<dbReference type="AlphaFoldDB" id="A0A815Q7Z1"/>
<gene>
    <name evidence="1" type="ORF">GPM918_LOCUS34993</name>
    <name evidence="2" type="ORF">SRO942_LOCUS35712</name>
</gene>
<protein>
    <submittedName>
        <fullName evidence="1">Uncharacterized protein</fullName>
    </submittedName>
</protein>
<proteinExistence type="predicted"/>
<feature type="non-terminal residue" evidence="1">
    <location>
        <position position="1"/>
    </location>
</feature>
<evidence type="ECO:0000313" key="3">
    <source>
        <dbReference type="Proteomes" id="UP000663829"/>
    </source>
</evidence>
<evidence type="ECO:0000313" key="2">
    <source>
        <dbReference type="EMBL" id="CAF4329659.1"/>
    </source>
</evidence>
<dbReference type="Proteomes" id="UP000681722">
    <property type="component" value="Unassembled WGS sequence"/>
</dbReference>
<keyword evidence="3" id="KW-1185">Reference proteome</keyword>
<reference evidence="1" key="1">
    <citation type="submission" date="2021-02" db="EMBL/GenBank/DDBJ databases">
        <authorList>
            <person name="Nowell W R."/>
        </authorList>
    </citation>
    <scope>NUCLEOTIDE SEQUENCE</scope>
</reference>
<organism evidence="1 3">
    <name type="scientific">Didymodactylos carnosus</name>
    <dbReference type="NCBI Taxonomy" id="1234261"/>
    <lineage>
        <taxon>Eukaryota</taxon>
        <taxon>Metazoa</taxon>
        <taxon>Spiralia</taxon>
        <taxon>Gnathifera</taxon>
        <taxon>Rotifera</taxon>
        <taxon>Eurotatoria</taxon>
        <taxon>Bdelloidea</taxon>
        <taxon>Philodinida</taxon>
        <taxon>Philodinidae</taxon>
        <taxon>Didymodactylos</taxon>
    </lineage>
</organism>
<evidence type="ECO:0000313" key="1">
    <source>
        <dbReference type="EMBL" id="CAF1458523.1"/>
    </source>
</evidence>
<comment type="caution">
    <text evidence="1">The sequence shown here is derived from an EMBL/GenBank/DDBJ whole genome shotgun (WGS) entry which is preliminary data.</text>
</comment>
<accession>A0A815Q7Z1</accession>
<sequence>IMPSDFSLETIDNDMDRIDIKPEDISG</sequence>
<dbReference type="Proteomes" id="UP000663829">
    <property type="component" value="Unassembled WGS sequence"/>
</dbReference>
<name>A0A815Q7Z1_9BILA</name>
<dbReference type="EMBL" id="CAJOBC010085332">
    <property type="protein sequence ID" value="CAF4329659.1"/>
    <property type="molecule type" value="Genomic_DNA"/>
</dbReference>
<dbReference type="EMBL" id="CAJNOQ010019869">
    <property type="protein sequence ID" value="CAF1458523.1"/>
    <property type="molecule type" value="Genomic_DNA"/>
</dbReference>